<dbReference type="Pfam" id="PF00206">
    <property type="entry name" value="Lyase_1"/>
    <property type="match status" value="1"/>
</dbReference>
<dbReference type="GO" id="GO:0004056">
    <property type="term" value="F:argininosuccinate lyase activity"/>
    <property type="evidence" value="ECO:0007669"/>
    <property type="project" value="InterPro"/>
</dbReference>
<sequence>MALWGGRFTSNPAEAVFALSRSIDFDWRLAPYDLRSSLAHLSVLEKAKLLQPTDANAIRGALKELQEEVALGTFAPIPEDEDVHSALERGLMLKLGSVGGALRAGRSRNDQVATDLRLYAIDHMLHLGQSVIDLQNAILVKASEYIDAPAPGFTHMQHAQPVSFGHELAKHAHALQRDVDRIQDWFARTSLSPLGAGALAGSSLSLDPLSSATDLGFAGAIPNSIDAVSDRDFVAEALFILAMIGLHLSRMGEEWCLWASTEFGWAKIDDAYATGSSIMPQKKNPDIAELARGKAGRLVGNLTGVLTMLKGLPFAYNRDLQEDKEPLFDSLDTLDLVLPAFTGMVATTHFNREKMAAAAPTGFSLATEIADYLVRAGIPFAQAHEAAGAVVHLCESTGKQLHELSDGEFAAIHPSLKSDVREVLTVDGALKSRGTFGGTAPSEVALQISTLRGNISINSTWITNESKRFSGMMGA</sequence>
<dbReference type="FunFam" id="1.20.200.10:FF:000015">
    <property type="entry name" value="argininosuccinate lyase isoform X2"/>
    <property type="match status" value="1"/>
</dbReference>
<dbReference type="GO" id="GO:0042450">
    <property type="term" value="P:L-arginine biosynthetic process via ornithine"/>
    <property type="evidence" value="ECO:0007669"/>
    <property type="project" value="InterPro"/>
</dbReference>
<accession>A0A6J6W428</accession>
<dbReference type="EMBL" id="CAEZYB010000077">
    <property type="protein sequence ID" value="CAB4707099.1"/>
    <property type="molecule type" value="Genomic_DNA"/>
</dbReference>
<dbReference type="FunFam" id="1.10.40.30:FF:000001">
    <property type="entry name" value="Argininosuccinate lyase"/>
    <property type="match status" value="1"/>
</dbReference>
<evidence type="ECO:0000313" key="7">
    <source>
        <dbReference type="EMBL" id="CAB4845106.1"/>
    </source>
</evidence>
<name>A0A6J6W428_9ZZZZ</name>
<evidence type="ECO:0000313" key="8">
    <source>
        <dbReference type="EMBL" id="CAB5053999.1"/>
    </source>
</evidence>
<dbReference type="PANTHER" id="PTHR43814">
    <property type="entry name" value="ARGININOSUCCINATE LYASE"/>
    <property type="match status" value="1"/>
</dbReference>
<dbReference type="InterPro" id="IPR029419">
    <property type="entry name" value="Arg_succ_lyase_C"/>
</dbReference>
<dbReference type="PRINTS" id="PR00145">
    <property type="entry name" value="ARGSUCLYASE"/>
</dbReference>
<evidence type="ECO:0000313" key="9">
    <source>
        <dbReference type="EMBL" id="CAB5077339.1"/>
    </source>
</evidence>
<proteinExistence type="inferred from homology"/>
<dbReference type="InterPro" id="IPR020557">
    <property type="entry name" value="Fumarate_lyase_CS"/>
</dbReference>
<reference evidence="5" key="1">
    <citation type="submission" date="2020-05" db="EMBL/GenBank/DDBJ databases">
        <authorList>
            <person name="Chiriac C."/>
            <person name="Salcher M."/>
            <person name="Ghai R."/>
            <person name="Kavagutti S V."/>
        </authorList>
    </citation>
    <scope>NUCLEOTIDE SEQUENCE</scope>
</reference>
<dbReference type="Gene3D" id="1.10.40.30">
    <property type="entry name" value="Fumarase/aspartase (C-terminal domain)"/>
    <property type="match status" value="1"/>
</dbReference>
<dbReference type="CDD" id="cd01359">
    <property type="entry name" value="Argininosuccinate_lyase"/>
    <property type="match status" value="1"/>
</dbReference>
<dbReference type="EMBL" id="CAFBRB010000158">
    <property type="protein sequence ID" value="CAB5077339.1"/>
    <property type="molecule type" value="Genomic_DNA"/>
</dbReference>
<feature type="domain" description="Argininosuccinate lyase C-terminal" evidence="2">
    <location>
        <begin position="363"/>
        <end position="430"/>
    </location>
</feature>
<dbReference type="AlphaFoldDB" id="A0A6J6W428"/>
<dbReference type="PANTHER" id="PTHR43814:SF1">
    <property type="entry name" value="ARGININOSUCCINATE LYASE"/>
    <property type="match status" value="1"/>
</dbReference>
<dbReference type="HAMAP" id="MF_00006">
    <property type="entry name" value="Arg_succ_lyase"/>
    <property type="match status" value="1"/>
</dbReference>
<dbReference type="GO" id="GO:0005829">
    <property type="term" value="C:cytosol"/>
    <property type="evidence" value="ECO:0007669"/>
    <property type="project" value="TreeGrafter"/>
</dbReference>
<dbReference type="PRINTS" id="PR00149">
    <property type="entry name" value="FUMRATELYASE"/>
</dbReference>
<evidence type="ECO:0000313" key="5">
    <source>
        <dbReference type="EMBL" id="CAB4779621.1"/>
    </source>
</evidence>
<dbReference type="Pfam" id="PF14698">
    <property type="entry name" value="ASL_C2"/>
    <property type="match status" value="1"/>
</dbReference>
<evidence type="ECO:0000313" key="6">
    <source>
        <dbReference type="EMBL" id="CAB4833265.1"/>
    </source>
</evidence>
<dbReference type="EMBL" id="CAEZWO010000130">
    <property type="protein sequence ID" value="CAB4668865.1"/>
    <property type="molecule type" value="Genomic_DNA"/>
</dbReference>
<protein>
    <submittedName>
        <fullName evidence="5">Unannotated protein</fullName>
    </submittedName>
</protein>
<dbReference type="SUPFAM" id="SSF48557">
    <property type="entry name" value="L-aspartase-like"/>
    <property type="match status" value="1"/>
</dbReference>
<dbReference type="InterPro" id="IPR000362">
    <property type="entry name" value="Fumarate_lyase_fam"/>
</dbReference>
<dbReference type="InterPro" id="IPR024083">
    <property type="entry name" value="Fumarase/histidase_N"/>
</dbReference>
<evidence type="ECO:0000313" key="3">
    <source>
        <dbReference type="EMBL" id="CAB4668865.1"/>
    </source>
</evidence>
<evidence type="ECO:0000259" key="1">
    <source>
        <dbReference type="Pfam" id="PF00206"/>
    </source>
</evidence>
<dbReference type="InterPro" id="IPR009049">
    <property type="entry name" value="Argininosuccinate_lyase"/>
</dbReference>
<dbReference type="EMBL" id="CAFBQK010000122">
    <property type="protein sequence ID" value="CAB5053999.1"/>
    <property type="molecule type" value="Genomic_DNA"/>
</dbReference>
<organism evidence="5">
    <name type="scientific">freshwater metagenome</name>
    <dbReference type="NCBI Taxonomy" id="449393"/>
    <lineage>
        <taxon>unclassified sequences</taxon>
        <taxon>metagenomes</taxon>
        <taxon>ecological metagenomes</taxon>
    </lineage>
</organism>
<dbReference type="Gene3D" id="1.20.200.10">
    <property type="entry name" value="Fumarase/aspartase (Central domain)"/>
    <property type="match status" value="1"/>
</dbReference>
<dbReference type="EMBL" id="CAEZZR010000105">
    <property type="protein sequence ID" value="CAB4779621.1"/>
    <property type="molecule type" value="Genomic_DNA"/>
</dbReference>
<dbReference type="Gene3D" id="1.10.275.10">
    <property type="entry name" value="Fumarase/aspartase (N-terminal domain)"/>
    <property type="match status" value="1"/>
</dbReference>
<dbReference type="InterPro" id="IPR022761">
    <property type="entry name" value="Fumarate_lyase_N"/>
</dbReference>
<dbReference type="InterPro" id="IPR008948">
    <property type="entry name" value="L-Aspartase-like"/>
</dbReference>
<gene>
    <name evidence="3" type="ORF">UFOPK2254_01160</name>
    <name evidence="4" type="ORF">UFOPK2646_00765</name>
    <name evidence="5" type="ORF">UFOPK2907_01075</name>
    <name evidence="6" type="ORF">UFOPK3197_01190</name>
    <name evidence="7" type="ORF">UFOPK3241_01237</name>
    <name evidence="8" type="ORF">UFOPK4265_00932</name>
    <name evidence="9" type="ORF">UFOPK4401_01184</name>
</gene>
<dbReference type="EMBL" id="CAFABI010000180">
    <property type="protein sequence ID" value="CAB4833265.1"/>
    <property type="molecule type" value="Genomic_DNA"/>
</dbReference>
<feature type="domain" description="Fumarate lyase N-terminal" evidence="1">
    <location>
        <begin position="15"/>
        <end position="300"/>
    </location>
</feature>
<evidence type="ECO:0000313" key="4">
    <source>
        <dbReference type="EMBL" id="CAB4707099.1"/>
    </source>
</evidence>
<dbReference type="EMBL" id="CAFAZX010000089">
    <property type="protein sequence ID" value="CAB4845106.1"/>
    <property type="molecule type" value="Genomic_DNA"/>
</dbReference>
<evidence type="ECO:0000259" key="2">
    <source>
        <dbReference type="Pfam" id="PF14698"/>
    </source>
</evidence>
<dbReference type="NCBIfam" id="TIGR00838">
    <property type="entry name" value="argH"/>
    <property type="match status" value="1"/>
</dbReference>
<dbReference type="PROSITE" id="PS00163">
    <property type="entry name" value="FUMARATE_LYASES"/>
    <property type="match status" value="1"/>
</dbReference>